<gene>
    <name evidence="3" type="ORF">TAT_000065300</name>
    <name evidence="4" type="ORF">TAV_000065000</name>
</gene>
<dbReference type="SUPFAM" id="SSF46565">
    <property type="entry name" value="Chaperone J-domain"/>
    <property type="match status" value="1"/>
</dbReference>
<feature type="region of interest" description="Disordered" evidence="1">
    <location>
        <begin position="205"/>
        <end position="229"/>
    </location>
</feature>
<dbReference type="GO" id="GO:0044183">
    <property type="term" value="F:protein folding chaperone"/>
    <property type="evidence" value="ECO:0007669"/>
    <property type="project" value="TreeGrafter"/>
</dbReference>
<feature type="compositionally biased region" description="Polar residues" evidence="1">
    <location>
        <begin position="205"/>
        <end position="220"/>
    </location>
</feature>
<dbReference type="GO" id="GO:0051087">
    <property type="term" value="F:protein-folding chaperone binding"/>
    <property type="evidence" value="ECO:0007669"/>
    <property type="project" value="TreeGrafter"/>
</dbReference>
<dbReference type="VEuPathDB" id="PiroplasmaDB:TA02885"/>
<dbReference type="InterPro" id="IPR001623">
    <property type="entry name" value="DnaJ_domain"/>
</dbReference>
<dbReference type="Gene3D" id="1.10.287.110">
    <property type="entry name" value="DnaJ domain"/>
    <property type="match status" value="1"/>
</dbReference>
<dbReference type="Pfam" id="PF00226">
    <property type="entry name" value="DnaJ"/>
    <property type="match status" value="1"/>
</dbReference>
<evidence type="ECO:0000256" key="1">
    <source>
        <dbReference type="SAM" id="MobiDB-lite"/>
    </source>
</evidence>
<protein>
    <submittedName>
        <fullName evidence="4">Molecular chaperone, putative</fullName>
    </submittedName>
</protein>
<dbReference type="AlphaFoldDB" id="A0A3B0N728"/>
<evidence type="ECO:0000259" key="2">
    <source>
        <dbReference type="PROSITE" id="PS50076"/>
    </source>
</evidence>
<dbReference type="GO" id="GO:0005737">
    <property type="term" value="C:cytoplasm"/>
    <property type="evidence" value="ECO:0007669"/>
    <property type="project" value="TreeGrafter"/>
</dbReference>
<dbReference type="InterPro" id="IPR036869">
    <property type="entry name" value="J_dom_sf"/>
</dbReference>
<name>A0A3B0N728_THEAN</name>
<evidence type="ECO:0000313" key="3">
    <source>
        <dbReference type="EMBL" id="SVP88800.1"/>
    </source>
</evidence>
<dbReference type="InterPro" id="IPR018253">
    <property type="entry name" value="DnaJ_domain_CS"/>
</dbReference>
<dbReference type="EMBL" id="UIVS01000001">
    <property type="protein sequence ID" value="SVP89948.1"/>
    <property type="molecule type" value="Genomic_DNA"/>
</dbReference>
<accession>A0A3B0N728</accession>
<dbReference type="PANTHER" id="PTHR43948">
    <property type="entry name" value="DNAJ HOMOLOG SUBFAMILY B"/>
    <property type="match status" value="1"/>
</dbReference>
<proteinExistence type="predicted"/>
<dbReference type="PANTHER" id="PTHR43948:SF10">
    <property type="entry name" value="MRJ, ISOFORM E"/>
    <property type="match status" value="1"/>
</dbReference>
<organism evidence="4">
    <name type="scientific">Theileria annulata</name>
    <dbReference type="NCBI Taxonomy" id="5874"/>
    <lineage>
        <taxon>Eukaryota</taxon>
        <taxon>Sar</taxon>
        <taxon>Alveolata</taxon>
        <taxon>Apicomplexa</taxon>
        <taxon>Aconoidasida</taxon>
        <taxon>Piroplasmida</taxon>
        <taxon>Theileriidae</taxon>
        <taxon>Theileria</taxon>
    </lineage>
</organism>
<dbReference type="PROSITE" id="PS00636">
    <property type="entry name" value="DNAJ_1"/>
    <property type="match status" value="1"/>
</dbReference>
<dbReference type="PRINTS" id="PR00625">
    <property type="entry name" value="JDOMAIN"/>
</dbReference>
<reference evidence="4" key="1">
    <citation type="submission" date="2018-07" db="EMBL/GenBank/DDBJ databases">
        <authorList>
            <person name="Quirk P.G."/>
            <person name="Krulwich T.A."/>
        </authorList>
    </citation>
    <scope>NUCLEOTIDE SEQUENCE</scope>
    <source>
        <strain evidence="4">Anand</strain>
    </source>
</reference>
<evidence type="ECO:0000313" key="4">
    <source>
        <dbReference type="EMBL" id="SVP89948.1"/>
    </source>
</evidence>
<dbReference type="SMART" id="SM00271">
    <property type="entry name" value="DnaJ"/>
    <property type="match status" value="1"/>
</dbReference>
<dbReference type="GO" id="GO:0005634">
    <property type="term" value="C:nucleus"/>
    <property type="evidence" value="ECO:0007669"/>
    <property type="project" value="TreeGrafter"/>
</dbReference>
<dbReference type="PROSITE" id="PS50076">
    <property type="entry name" value="DNAJ_2"/>
    <property type="match status" value="1"/>
</dbReference>
<dbReference type="EMBL" id="UIVT01000001">
    <property type="protein sequence ID" value="SVP88800.1"/>
    <property type="molecule type" value="Genomic_DNA"/>
</dbReference>
<feature type="domain" description="J" evidence="2">
    <location>
        <begin position="8"/>
        <end position="74"/>
    </location>
</feature>
<dbReference type="CDD" id="cd06257">
    <property type="entry name" value="DnaJ"/>
    <property type="match status" value="1"/>
</dbReference>
<dbReference type="GO" id="GO:0051082">
    <property type="term" value="F:unfolded protein binding"/>
    <property type="evidence" value="ECO:0007669"/>
    <property type="project" value="TreeGrafter"/>
</dbReference>
<sequence>MKSNDPSGYYKLLGVSPDADDETIKKQYRKLAMKYHPDKNPHNKEKSAEMFKKISQAYEVLSDKKKRRNYDNNINFEFDNNYSNNFNFDDAQRIFQMVFGNNFGFGFESDPFGSQMFSRSFGSNDLFQDDFFNGFSSSFTTGGFSNARFSSSGFSNGGGFTSTSTSTTTRVVNNKIITKTEITRQNADGTVYKKVIEKEDDGRGNVTTREYINDSGSSGTKKLESKRRY</sequence>